<dbReference type="KEGG" id="ahu:A6A40_24470"/>
<name>A0A2R4VUS7_9PROT</name>
<feature type="chain" id="PRO_5015328271" description="PepSY domain-containing protein" evidence="1">
    <location>
        <begin position="22"/>
        <end position="102"/>
    </location>
</feature>
<evidence type="ECO:0008006" key="4">
    <source>
        <dbReference type="Google" id="ProtNLM"/>
    </source>
</evidence>
<keyword evidence="2" id="KW-0614">Plasmid</keyword>
<gene>
    <name evidence="2" type="ORF">A6A40_24470</name>
</gene>
<dbReference type="AlphaFoldDB" id="A0A2R4VUS7"/>
<organism evidence="2 3">
    <name type="scientific">Azospirillum humicireducens</name>
    <dbReference type="NCBI Taxonomy" id="1226968"/>
    <lineage>
        <taxon>Bacteria</taxon>
        <taxon>Pseudomonadati</taxon>
        <taxon>Pseudomonadota</taxon>
        <taxon>Alphaproteobacteria</taxon>
        <taxon>Rhodospirillales</taxon>
        <taxon>Azospirillaceae</taxon>
        <taxon>Azospirillum</taxon>
    </lineage>
</organism>
<sequence length="102" mass="10917">MKIASALPVVGLVLALTCAFAPVAARAGAVEVAQRIATGDSRAEVVAKIGHEPRIVQTSRWLGIEIEELLFNVSFTEAVVVRLVVGRTVAVETRPLSMFNNF</sequence>
<evidence type="ECO:0000256" key="1">
    <source>
        <dbReference type="SAM" id="SignalP"/>
    </source>
</evidence>
<accession>A0A2R4VUS7</accession>
<dbReference type="EMBL" id="CP028905">
    <property type="protein sequence ID" value="AWB08183.1"/>
    <property type="molecule type" value="Genomic_DNA"/>
</dbReference>
<reference evidence="2 3" key="1">
    <citation type="submission" date="2018-04" db="EMBL/GenBank/DDBJ databases">
        <title>Complete genome sequence of the nitrogen-fixing bacterium Azospirillum humicireducens type strain SgZ-5.</title>
        <authorList>
            <person name="Yu Z."/>
        </authorList>
    </citation>
    <scope>NUCLEOTIDE SEQUENCE [LARGE SCALE GENOMIC DNA]</scope>
    <source>
        <strain evidence="2 3">SgZ-5</strain>
        <plasmid evidence="2 3">pYZ4</plasmid>
    </source>
</reference>
<dbReference type="Proteomes" id="UP000077405">
    <property type="component" value="Plasmid pYZ4"/>
</dbReference>
<evidence type="ECO:0000313" key="3">
    <source>
        <dbReference type="Proteomes" id="UP000077405"/>
    </source>
</evidence>
<keyword evidence="3" id="KW-1185">Reference proteome</keyword>
<geneLocation type="plasmid" evidence="2 3">
    <name>pYZ4</name>
</geneLocation>
<dbReference type="RefSeq" id="WP_108548457.1">
    <property type="nucleotide sequence ID" value="NZ_CP028905.1"/>
</dbReference>
<evidence type="ECO:0000313" key="2">
    <source>
        <dbReference type="EMBL" id="AWB08183.1"/>
    </source>
</evidence>
<protein>
    <recommendedName>
        <fullName evidence="4">PepSY domain-containing protein</fullName>
    </recommendedName>
</protein>
<proteinExistence type="predicted"/>
<keyword evidence="1" id="KW-0732">Signal</keyword>
<feature type="signal peptide" evidence="1">
    <location>
        <begin position="1"/>
        <end position="21"/>
    </location>
</feature>